<dbReference type="Proteomes" id="UP000317291">
    <property type="component" value="Unassembled WGS sequence"/>
</dbReference>
<comment type="caution">
    <text evidence="1">The sequence shown here is derived from an EMBL/GenBank/DDBJ whole genome shotgun (WGS) entry which is preliminary data.</text>
</comment>
<dbReference type="CDD" id="cd09854">
    <property type="entry name" value="PIN_VapC-like"/>
    <property type="match status" value="1"/>
</dbReference>
<accession>A0A5C5R678</accession>
<dbReference type="AlphaFoldDB" id="A0A5C5R678"/>
<protein>
    <submittedName>
        <fullName evidence="1">Type II toxin-antitoxin system VapC family toxin</fullName>
    </submittedName>
</protein>
<name>A0A5C5R678_9ACTN</name>
<evidence type="ECO:0000313" key="2">
    <source>
        <dbReference type="Proteomes" id="UP000317291"/>
    </source>
</evidence>
<dbReference type="OrthoDB" id="5146830at2"/>
<keyword evidence="2" id="KW-1185">Reference proteome</keyword>
<sequence>MEIGKLCGHDIVLDTNVLSHAENSTFEHHDSAKCILEWMRGSSTLWVVDNTGKSKPDPKTSLLFAEYRATLQPMGAPLQLFTMCLLTGRVVFAERPNQANRSRIRKLIPRNNKDQAVLGAALDAEDQVLVSNDLDDFSPNVRDTIRKVLGVNVVHTQECSTE</sequence>
<reference evidence="1 2" key="1">
    <citation type="submission" date="2019-06" db="EMBL/GenBank/DDBJ databases">
        <title>Tsukamurella conjunctivitidis sp. nov., Tsukamurella assacharolytica sp. nov. and Tsukamurella sputae sp. nov. isolated from patients with conjunctivitis, bacteraemia (lymphoma) and respiratory infection (sputum) in Hong Kong.</title>
        <authorList>
            <person name="Teng J.L.L."/>
            <person name="Lee H.H."/>
            <person name="Fong J.Y.H."/>
            <person name="Fok K.M.N."/>
            <person name="Lau S.K.P."/>
            <person name="Woo P.C.Y."/>
        </authorList>
    </citation>
    <scope>NUCLEOTIDE SEQUENCE [LARGE SCALE GENOMIC DNA]</scope>
    <source>
        <strain evidence="1 2">HKU71</strain>
    </source>
</reference>
<proteinExistence type="predicted"/>
<evidence type="ECO:0000313" key="1">
    <source>
        <dbReference type="EMBL" id="TWS17833.1"/>
    </source>
</evidence>
<dbReference type="RefSeq" id="WP_146563936.1">
    <property type="nucleotide sequence ID" value="NZ_VIGW01000017.1"/>
</dbReference>
<gene>
    <name evidence="1" type="ORF">FK529_18340</name>
</gene>
<dbReference type="EMBL" id="VIGW01000017">
    <property type="protein sequence ID" value="TWS17833.1"/>
    <property type="molecule type" value="Genomic_DNA"/>
</dbReference>
<organism evidence="1 2">
    <name type="scientific">Tsukamurella asaccharolytica</name>
    <dbReference type="NCBI Taxonomy" id="2592067"/>
    <lineage>
        <taxon>Bacteria</taxon>
        <taxon>Bacillati</taxon>
        <taxon>Actinomycetota</taxon>
        <taxon>Actinomycetes</taxon>
        <taxon>Mycobacteriales</taxon>
        <taxon>Tsukamurellaceae</taxon>
        <taxon>Tsukamurella</taxon>
    </lineage>
</organism>